<dbReference type="Gene3D" id="1.20.120.1910">
    <property type="entry name" value="Cysteine-tRNA ligase, C-terminal anti-codon recognition domain"/>
    <property type="match status" value="1"/>
</dbReference>
<feature type="region of interest" description="Disordered" evidence="4">
    <location>
        <begin position="1"/>
        <end position="34"/>
    </location>
</feature>
<evidence type="ECO:0000256" key="4">
    <source>
        <dbReference type="SAM" id="MobiDB-lite"/>
    </source>
</evidence>
<keyword evidence="1 6" id="KW-0436">Ligase</keyword>
<feature type="domain" description="Cysteinyl-tRNA ligase anticodon binding" evidence="5">
    <location>
        <begin position="9"/>
        <end position="57"/>
    </location>
</feature>
<reference evidence="6" key="2">
    <citation type="journal article" date="2021" name="PeerJ">
        <title>Extensive microbial diversity within the chicken gut microbiome revealed by metagenomics and culture.</title>
        <authorList>
            <person name="Gilroy R."/>
            <person name="Ravi A."/>
            <person name="Getino M."/>
            <person name="Pursley I."/>
            <person name="Horton D.L."/>
            <person name="Alikhan N.F."/>
            <person name="Baker D."/>
            <person name="Gharbi K."/>
            <person name="Hall N."/>
            <person name="Watson M."/>
            <person name="Adriaenssens E.M."/>
            <person name="Foster-Nyarko E."/>
            <person name="Jarju S."/>
            <person name="Secka A."/>
            <person name="Antonio M."/>
            <person name="Oren A."/>
            <person name="Chaudhuri R.R."/>
            <person name="La Ragione R."/>
            <person name="Hildebrand F."/>
            <person name="Pallen M.J."/>
        </authorList>
    </citation>
    <scope>NUCLEOTIDE SEQUENCE</scope>
    <source>
        <strain evidence="6">CHK195-15760</strain>
    </source>
</reference>
<sequence>ENKQEKKTEEIPEEIKDILEQRKQARESKDWKTSDELRDRLKELGFSVRDSKDGQTVEKI</sequence>
<evidence type="ECO:0000256" key="3">
    <source>
        <dbReference type="ARBA" id="ARBA00022840"/>
    </source>
</evidence>
<organism evidence="6 7">
    <name type="scientific">Candidatus Merdicola faecigallinarum</name>
    <dbReference type="NCBI Taxonomy" id="2840862"/>
    <lineage>
        <taxon>Bacteria</taxon>
        <taxon>Bacillati</taxon>
        <taxon>Bacillota</taxon>
        <taxon>Clostridia</taxon>
        <taxon>Candidatus Merdicola</taxon>
    </lineage>
</organism>
<dbReference type="InterPro" id="IPR009080">
    <property type="entry name" value="tRNAsynth_Ia_anticodon-bd"/>
</dbReference>
<keyword evidence="2" id="KW-0547">Nucleotide-binding</keyword>
<dbReference type="Proteomes" id="UP000824093">
    <property type="component" value="Unassembled WGS sequence"/>
</dbReference>
<evidence type="ECO:0000256" key="1">
    <source>
        <dbReference type="ARBA" id="ARBA00022598"/>
    </source>
</evidence>
<evidence type="ECO:0000313" key="6">
    <source>
        <dbReference type="EMBL" id="HIU51087.1"/>
    </source>
</evidence>
<gene>
    <name evidence="6" type="ORF">IAB70_00435</name>
</gene>
<dbReference type="InterPro" id="IPR056411">
    <property type="entry name" value="CysS_C"/>
</dbReference>
<dbReference type="SUPFAM" id="SSF47323">
    <property type="entry name" value="Anticodon-binding domain of a subclass of class I aminoacyl-tRNA synthetases"/>
    <property type="match status" value="1"/>
</dbReference>
<keyword evidence="3" id="KW-0067">ATP-binding</keyword>
<protein>
    <submittedName>
        <fullName evidence="6">Cysteine--tRNA ligase</fullName>
    </submittedName>
</protein>
<dbReference type="EMBL" id="DVNH01000004">
    <property type="protein sequence ID" value="HIU51087.1"/>
    <property type="molecule type" value="Genomic_DNA"/>
</dbReference>
<evidence type="ECO:0000313" key="7">
    <source>
        <dbReference type="Proteomes" id="UP000824093"/>
    </source>
</evidence>
<feature type="non-terminal residue" evidence="6">
    <location>
        <position position="1"/>
    </location>
</feature>
<dbReference type="GO" id="GO:0004812">
    <property type="term" value="F:aminoacyl-tRNA ligase activity"/>
    <property type="evidence" value="ECO:0007669"/>
    <property type="project" value="InterPro"/>
</dbReference>
<reference evidence="6" key="1">
    <citation type="submission" date="2020-10" db="EMBL/GenBank/DDBJ databases">
        <authorList>
            <person name="Gilroy R."/>
        </authorList>
    </citation>
    <scope>NUCLEOTIDE SEQUENCE</scope>
    <source>
        <strain evidence="6">CHK195-15760</strain>
    </source>
</reference>
<accession>A0A9D1LZZ8</accession>
<dbReference type="Pfam" id="PF23493">
    <property type="entry name" value="CysS_C"/>
    <property type="match status" value="1"/>
</dbReference>
<proteinExistence type="predicted"/>
<evidence type="ECO:0000256" key="2">
    <source>
        <dbReference type="ARBA" id="ARBA00022741"/>
    </source>
</evidence>
<evidence type="ECO:0000259" key="5">
    <source>
        <dbReference type="Pfam" id="PF23493"/>
    </source>
</evidence>
<name>A0A9D1LZZ8_9FIRM</name>
<dbReference type="GO" id="GO:0006418">
    <property type="term" value="P:tRNA aminoacylation for protein translation"/>
    <property type="evidence" value="ECO:0007669"/>
    <property type="project" value="InterPro"/>
</dbReference>
<comment type="caution">
    <text evidence="6">The sequence shown here is derived from an EMBL/GenBank/DDBJ whole genome shotgun (WGS) entry which is preliminary data.</text>
</comment>
<dbReference type="GO" id="GO:0005524">
    <property type="term" value="F:ATP binding"/>
    <property type="evidence" value="ECO:0007669"/>
    <property type="project" value="UniProtKB-KW"/>
</dbReference>
<dbReference type="AlphaFoldDB" id="A0A9D1LZZ8"/>